<comment type="caution">
    <text evidence="1">The sequence shown here is derived from an EMBL/GenBank/DDBJ whole genome shotgun (WGS) entry which is preliminary data.</text>
</comment>
<sequence length="131" mass="15690">MQQELRGTDMRIHIHTRADREAKHAFAKRLSYFKYVDWQNMDIKSLKYVLILTINTKHYVFFVINLEDKKYEYLKSLSGYGRTPRMERQIVTPSSETDWWERHVHILGINSLGHHQECHNSMITTVVELLL</sequence>
<dbReference type="EMBL" id="BAABME010015983">
    <property type="protein sequence ID" value="GAA0143925.1"/>
    <property type="molecule type" value="Genomic_DNA"/>
</dbReference>
<reference evidence="1 2" key="1">
    <citation type="submission" date="2024-01" db="EMBL/GenBank/DDBJ databases">
        <title>The complete chloroplast genome sequence of Lithospermum erythrorhizon: insights into the phylogenetic relationship among Boraginaceae species and the maternal lineages of purple gromwells.</title>
        <authorList>
            <person name="Okada T."/>
            <person name="Watanabe K."/>
        </authorList>
    </citation>
    <scope>NUCLEOTIDE SEQUENCE [LARGE SCALE GENOMIC DNA]</scope>
</reference>
<name>A0AAV3NX43_LITER</name>
<gene>
    <name evidence="1" type="ORF">LIER_35834</name>
</gene>
<proteinExistence type="predicted"/>
<dbReference type="Proteomes" id="UP001454036">
    <property type="component" value="Unassembled WGS sequence"/>
</dbReference>
<protein>
    <submittedName>
        <fullName evidence="1">Uncharacterized protein</fullName>
    </submittedName>
</protein>
<evidence type="ECO:0000313" key="1">
    <source>
        <dbReference type="EMBL" id="GAA0143925.1"/>
    </source>
</evidence>
<accession>A0AAV3NX43</accession>
<organism evidence="1 2">
    <name type="scientific">Lithospermum erythrorhizon</name>
    <name type="common">Purple gromwell</name>
    <name type="synonym">Lithospermum officinale var. erythrorhizon</name>
    <dbReference type="NCBI Taxonomy" id="34254"/>
    <lineage>
        <taxon>Eukaryota</taxon>
        <taxon>Viridiplantae</taxon>
        <taxon>Streptophyta</taxon>
        <taxon>Embryophyta</taxon>
        <taxon>Tracheophyta</taxon>
        <taxon>Spermatophyta</taxon>
        <taxon>Magnoliopsida</taxon>
        <taxon>eudicotyledons</taxon>
        <taxon>Gunneridae</taxon>
        <taxon>Pentapetalae</taxon>
        <taxon>asterids</taxon>
        <taxon>lamiids</taxon>
        <taxon>Boraginales</taxon>
        <taxon>Boraginaceae</taxon>
        <taxon>Boraginoideae</taxon>
        <taxon>Lithospermeae</taxon>
        <taxon>Lithospermum</taxon>
    </lineage>
</organism>
<keyword evidence="2" id="KW-1185">Reference proteome</keyword>
<evidence type="ECO:0000313" key="2">
    <source>
        <dbReference type="Proteomes" id="UP001454036"/>
    </source>
</evidence>
<dbReference type="AlphaFoldDB" id="A0AAV3NX43"/>